<evidence type="ECO:0000313" key="1">
    <source>
        <dbReference type="EMBL" id="MFD0796075.1"/>
    </source>
</evidence>
<reference evidence="2" key="1">
    <citation type="journal article" date="2019" name="Int. J. Syst. Evol. Microbiol.">
        <title>The Global Catalogue of Microorganisms (GCM) 10K type strain sequencing project: providing services to taxonomists for standard genome sequencing and annotation.</title>
        <authorList>
            <consortium name="The Broad Institute Genomics Platform"/>
            <consortium name="The Broad Institute Genome Sequencing Center for Infectious Disease"/>
            <person name="Wu L."/>
            <person name="Ma J."/>
        </authorList>
    </citation>
    <scope>NUCLEOTIDE SEQUENCE [LARGE SCALE GENOMIC DNA]</scope>
    <source>
        <strain evidence="2">CCUG 61948</strain>
    </source>
</reference>
<proteinExistence type="predicted"/>
<evidence type="ECO:0008006" key="3">
    <source>
        <dbReference type="Google" id="ProtNLM"/>
    </source>
</evidence>
<dbReference type="RefSeq" id="WP_379931745.1">
    <property type="nucleotide sequence ID" value="NZ_JBHTHY010000003.1"/>
</dbReference>
<name>A0ABW3AYW8_9FLAO</name>
<evidence type="ECO:0000313" key="2">
    <source>
        <dbReference type="Proteomes" id="UP001597012"/>
    </source>
</evidence>
<gene>
    <name evidence="1" type="ORF">ACFQZJ_01275</name>
</gene>
<dbReference type="Proteomes" id="UP001597012">
    <property type="component" value="Unassembled WGS sequence"/>
</dbReference>
<accession>A0ABW3AYW8</accession>
<sequence length="46" mass="5252">MEKLAFGLSLLTLLYIVFLYLTTKTLFKDNSKTSSSFGKKDEDTQD</sequence>
<comment type="caution">
    <text evidence="1">The sequence shown here is derived from an EMBL/GenBank/DDBJ whole genome shotgun (WGS) entry which is preliminary data.</text>
</comment>
<protein>
    <recommendedName>
        <fullName evidence="3">CcoQ/FixQ family Cbb3-type cytochrome c oxidase assembly chaperone</fullName>
    </recommendedName>
</protein>
<organism evidence="1 2">
    <name type="scientific">Maribacter chungangensis</name>
    <dbReference type="NCBI Taxonomy" id="1069117"/>
    <lineage>
        <taxon>Bacteria</taxon>
        <taxon>Pseudomonadati</taxon>
        <taxon>Bacteroidota</taxon>
        <taxon>Flavobacteriia</taxon>
        <taxon>Flavobacteriales</taxon>
        <taxon>Flavobacteriaceae</taxon>
        <taxon>Maribacter</taxon>
    </lineage>
</organism>
<keyword evidence="2" id="KW-1185">Reference proteome</keyword>
<dbReference type="EMBL" id="JBHTHY010000003">
    <property type="protein sequence ID" value="MFD0796075.1"/>
    <property type="molecule type" value="Genomic_DNA"/>
</dbReference>